<keyword evidence="1" id="KW-0175">Coiled coil</keyword>
<dbReference type="InterPro" id="IPR039308">
    <property type="entry name" value="GAS8"/>
</dbReference>
<feature type="coiled-coil region" evidence="1">
    <location>
        <begin position="28"/>
        <end position="55"/>
    </location>
</feature>
<dbReference type="GO" id="GO:0008017">
    <property type="term" value="F:microtubule binding"/>
    <property type="evidence" value="ECO:0007669"/>
    <property type="project" value="InterPro"/>
</dbReference>
<evidence type="ECO:0000313" key="3">
    <source>
        <dbReference type="Ensembl" id="ENSSFAP00005050375.1"/>
    </source>
</evidence>
<sequence>MPGKQRRSKASSQSSAVVDRLSTKDMSKDQLWEQAMLLQEELARVREEKTHFKLERDKNLDLWEISKKSLEGAEAQRRNKGWEKEEAKEHHCQETSTYEKKLKRVQLEQHDTVTKLKLDMVTEASGFQNQHAESELELRRRIQDLKAERREKISNKMRLCACHGNRATVRMMELNKGYEHQMHEMGKISNQRMCSLITMEEKNTREELEEVDERMRLRVLEVKKENDQTLQDVCEYQTMVMKLSKLKEEEQQVQKDNERLDRKLSAAKQEHKRLTDCVTDLQLKGPELQKQLQQLQAEDARSRAHGKLINKKIRDQTFVCKNKWCECEPNQLTAATFMSEPNRSRLVVVKAPSVFLSYYWPV</sequence>
<protein>
    <recommendedName>
        <fullName evidence="5">Growth arrest-specific protein 8</fullName>
    </recommendedName>
</protein>
<dbReference type="Proteomes" id="UP000472267">
    <property type="component" value="Unassembled WGS sequence"/>
</dbReference>
<dbReference type="GO" id="GO:0005794">
    <property type="term" value="C:Golgi apparatus"/>
    <property type="evidence" value="ECO:0007669"/>
    <property type="project" value="TreeGrafter"/>
</dbReference>
<dbReference type="GO" id="GO:0048870">
    <property type="term" value="P:cell motility"/>
    <property type="evidence" value="ECO:0007669"/>
    <property type="project" value="InterPro"/>
</dbReference>
<feature type="region of interest" description="Disordered" evidence="2">
    <location>
        <begin position="74"/>
        <end position="95"/>
    </location>
</feature>
<dbReference type="Ensembl" id="ENSSFAT00005052010.1">
    <property type="protein sequence ID" value="ENSSFAP00005050375.1"/>
    <property type="gene ID" value="ENSSFAG00005024301.1"/>
</dbReference>
<evidence type="ECO:0000313" key="4">
    <source>
        <dbReference type="Proteomes" id="UP000472267"/>
    </source>
</evidence>
<name>A0A672JBD9_SALFA</name>
<dbReference type="OMA" id="THLVHTY"/>
<dbReference type="AlphaFoldDB" id="A0A672JBD9"/>
<dbReference type="GO" id="GO:0005874">
    <property type="term" value="C:microtubule"/>
    <property type="evidence" value="ECO:0007669"/>
    <property type="project" value="TreeGrafter"/>
</dbReference>
<evidence type="ECO:0008006" key="5">
    <source>
        <dbReference type="Google" id="ProtNLM"/>
    </source>
</evidence>
<reference evidence="3" key="1">
    <citation type="submission" date="2025-08" db="UniProtKB">
        <authorList>
            <consortium name="Ensembl"/>
        </authorList>
    </citation>
    <scope>IDENTIFICATION</scope>
</reference>
<dbReference type="InParanoid" id="A0A672JBD9"/>
<dbReference type="PANTHER" id="PTHR31543:SF0">
    <property type="entry name" value="DYNEIN REGULATORY COMPLEX SUBUNIT 4"/>
    <property type="match status" value="1"/>
</dbReference>
<dbReference type="PANTHER" id="PTHR31543">
    <property type="entry name" value="DYNEIN REGULATORY COMPLEX SUBUNIT 4"/>
    <property type="match status" value="1"/>
</dbReference>
<dbReference type="GO" id="GO:0031267">
    <property type="term" value="F:small GTPase binding"/>
    <property type="evidence" value="ECO:0007669"/>
    <property type="project" value="InterPro"/>
</dbReference>
<feature type="coiled-coil region" evidence="1">
    <location>
        <begin position="243"/>
        <end position="298"/>
    </location>
</feature>
<keyword evidence="4" id="KW-1185">Reference proteome</keyword>
<accession>A0A672JBD9</accession>
<evidence type="ECO:0000256" key="2">
    <source>
        <dbReference type="SAM" id="MobiDB-lite"/>
    </source>
</evidence>
<organism evidence="3 4">
    <name type="scientific">Salarias fasciatus</name>
    <name type="common">Jewelled blenny</name>
    <name type="synonym">Blennius fasciatus</name>
    <dbReference type="NCBI Taxonomy" id="181472"/>
    <lineage>
        <taxon>Eukaryota</taxon>
        <taxon>Metazoa</taxon>
        <taxon>Chordata</taxon>
        <taxon>Craniata</taxon>
        <taxon>Vertebrata</taxon>
        <taxon>Euteleostomi</taxon>
        <taxon>Actinopterygii</taxon>
        <taxon>Neopterygii</taxon>
        <taxon>Teleostei</taxon>
        <taxon>Neoteleostei</taxon>
        <taxon>Acanthomorphata</taxon>
        <taxon>Ovalentaria</taxon>
        <taxon>Blenniimorphae</taxon>
        <taxon>Blenniiformes</taxon>
        <taxon>Blennioidei</taxon>
        <taxon>Blenniidae</taxon>
        <taxon>Salariinae</taxon>
        <taxon>Salarias</taxon>
    </lineage>
</organism>
<feature type="region of interest" description="Disordered" evidence="2">
    <location>
        <begin position="1"/>
        <end position="25"/>
    </location>
</feature>
<reference evidence="3" key="2">
    <citation type="submission" date="2025-09" db="UniProtKB">
        <authorList>
            <consortium name="Ensembl"/>
        </authorList>
    </citation>
    <scope>IDENTIFICATION</scope>
</reference>
<proteinExistence type="predicted"/>
<evidence type="ECO:0000256" key="1">
    <source>
        <dbReference type="SAM" id="Coils"/>
    </source>
</evidence>